<dbReference type="InterPro" id="IPR008538">
    <property type="entry name" value="Uma2"/>
</dbReference>
<dbReference type="AlphaFoldDB" id="A0A6I4MBZ4"/>
<keyword evidence="2" id="KW-0378">Hydrolase</keyword>
<dbReference type="InterPro" id="IPR011335">
    <property type="entry name" value="Restrct_endonuc-II-like"/>
</dbReference>
<dbReference type="SUPFAM" id="SSF52980">
    <property type="entry name" value="Restriction endonuclease-like"/>
    <property type="match status" value="1"/>
</dbReference>
<gene>
    <name evidence="2" type="ORF">F8568_013080</name>
</gene>
<evidence type="ECO:0000313" key="2">
    <source>
        <dbReference type="EMBL" id="MWA01301.1"/>
    </source>
</evidence>
<dbReference type="InterPro" id="IPR012296">
    <property type="entry name" value="Nuclease_put_TT1808"/>
</dbReference>
<keyword evidence="2" id="KW-0540">Nuclease</keyword>
<name>A0A6I4MBZ4_9ACTN</name>
<organism evidence="2 3">
    <name type="scientific">Actinomadura physcomitrii</name>
    <dbReference type="NCBI Taxonomy" id="2650748"/>
    <lineage>
        <taxon>Bacteria</taxon>
        <taxon>Bacillati</taxon>
        <taxon>Actinomycetota</taxon>
        <taxon>Actinomycetes</taxon>
        <taxon>Streptosporangiales</taxon>
        <taxon>Thermomonosporaceae</taxon>
        <taxon>Actinomadura</taxon>
    </lineage>
</organism>
<reference evidence="2" key="1">
    <citation type="submission" date="2019-12" db="EMBL/GenBank/DDBJ databases">
        <title>Actinomadura physcomitrii sp. nov., a novel actinomycete isolated from moss [Physcomitrium sphaericum (Ludw) Fuernr].</title>
        <authorList>
            <person name="Zhuang X."/>
        </authorList>
    </citation>
    <scope>NUCLEOTIDE SEQUENCE [LARGE SCALE GENOMIC DNA]</scope>
    <source>
        <strain evidence="2">LD22</strain>
    </source>
</reference>
<dbReference type="Pfam" id="PF05685">
    <property type="entry name" value="Uma2"/>
    <property type="match status" value="1"/>
</dbReference>
<feature type="domain" description="Putative restriction endonuclease" evidence="1">
    <location>
        <begin position="39"/>
        <end position="190"/>
    </location>
</feature>
<evidence type="ECO:0000313" key="3">
    <source>
        <dbReference type="Proteomes" id="UP000462055"/>
    </source>
</evidence>
<proteinExistence type="predicted"/>
<comment type="caution">
    <text evidence="2">The sequence shown here is derived from an EMBL/GenBank/DDBJ whole genome shotgun (WGS) entry which is preliminary data.</text>
</comment>
<dbReference type="Gene3D" id="3.90.1570.10">
    <property type="entry name" value="tt1808, chain A"/>
    <property type="match status" value="1"/>
</dbReference>
<protein>
    <submittedName>
        <fullName evidence="2">Uma2 family endonuclease</fullName>
    </submittedName>
</protein>
<keyword evidence="3" id="KW-1185">Reference proteome</keyword>
<dbReference type="GO" id="GO:0004519">
    <property type="term" value="F:endonuclease activity"/>
    <property type="evidence" value="ECO:0007669"/>
    <property type="project" value="UniProtKB-KW"/>
</dbReference>
<dbReference type="PANTHER" id="PTHR35400">
    <property type="entry name" value="SLR1083 PROTEIN"/>
    <property type="match status" value="1"/>
</dbReference>
<sequence>MNAPEGAEVAPDEGTGIIVASAESLPDWVRPPAGGFTADHFLRMRDLPRRTELIDGALVFAAPQTLWHSCVRHLIGEDLRRQAPEGLIPVSGMTVKLDDRQAPEPDVVLVTLEACRRGGLDLCFFSREDVRLVVEVVLPDSEIRDRDVKPRRYAAAGIEHFWRVEDVDDQTVVFVHELDRATRSYGPPSVHRGRLEVGVPFDIEIDLEAIDARW</sequence>
<dbReference type="EMBL" id="WBMS02000008">
    <property type="protein sequence ID" value="MWA01301.1"/>
    <property type="molecule type" value="Genomic_DNA"/>
</dbReference>
<keyword evidence="2" id="KW-0255">Endonuclease</keyword>
<evidence type="ECO:0000259" key="1">
    <source>
        <dbReference type="Pfam" id="PF05685"/>
    </source>
</evidence>
<dbReference type="PANTHER" id="PTHR35400:SF3">
    <property type="entry name" value="SLL1072 PROTEIN"/>
    <property type="match status" value="1"/>
</dbReference>
<dbReference type="CDD" id="cd06260">
    <property type="entry name" value="DUF820-like"/>
    <property type="match status" value="1"/>
</dbReference>
<accession>A0A6I4MBZ4</accession>
<dbReference type="Proteomes" id="UP000462055">
    <property type="component" value="Unassembled WGS sequence"/>
</dbReference>